<dbReference type="InterPro" id="IPR024163">
    <property type="entry name" value="Aerotolerance_reg_N"/>
</dbReference>
<evidence type="ECO:0000256" key="3">
    <source>
        <dbReference type="ARBA" id="ARBA00022989"/>
    </source>
</evidence>
<dbReference type="OrthoDB" id="6206554at2"/>
<evidence type="ECO:0000313" key="7">
    <source>
        <dbReference type="EMBL" id="SEP85574.1"/>
    </source>
</evidence>
<dbReference type="EMBL" id="FOFN01000001">
    <property type="protein sequence ID" value="SEP85574.1"/>
    <property type="molecule type" value="Genomic_DNA"/>
</dbReference>
<reference evidence="7 8" key="1">
    <citation type="submission" date="2016-10" db="EMBL/GenBank/DDBJ databases">
        <authorList>
            <person name="de Groot N.N."/>
        </authorList>
    </citation>
    <scope>NUCLEOTIDE SEQUENCE [LARGE SCALE GENOMIC DNA]</scope>
    <source>
        <strain evidence="7 8">DSM 21035</strain>
    </source>
</reference>
<feature type="transmembrane region" description="Helical" evidence="5">
    <location>
        <begin position="57"/>
        <end position="75"/>
    </location>
</feature>
<dbReference type="Proteomes" id="UP000198999">
    <property type="component" value="Unassembled WGS sequence"/>
</dbReference>
<dbReference type="Gene3D" id="3.40.50.410">
    <property type="entry name" value="von Willebrand factor, type A domain"/>
    <property type="match status" value="1"/>
</dbReference>
<proteinExistence type="predicted"/>
<dbReference type="SMART" id="SM00327">
    <property type="entry name" value="VWA"/>
    <property type="match status" value="1"/>
</dbReference>
<keyword evidence="3 5" id="KW-1133">Transmembrane helix</keyword>
<evidence type="ECO:0000256" key="4">
    <source>
        <dbReference type="ARBA" id="ARBA00023136"/>
    </source>
</evidence>
<evidence type="ECO:0000256" key="2">
    <source>
        <dbReference type="ARBA" id="ARBA00022692"/>
    </source>
</evidence>
<feature type="transmembrane region" description="Helical" evidence="5">
    <location>
        <begin position="12"/>
        <end position="28"/>
    </location>
</feature>
<evidence type="ECO:0000259" key="6">
    <source>
        <dbReference type="PROSITE" id="PS50234"/>
    </source>
</evidence>
<dbReference type="CDD" id="cd01467">
    <property type="entry name" value="vWA_BatA_type"/>
    <property type="match status" value="1"/>
</dbReference>
<dbReference type="STRING" id="419940.SAMN05421824_0500"/>
<feature type="domain" description="VWFA" evidence="6">
    <location>
        <begin position="93"/>
        <end position="289"/>
    </location>
</feature>
<evidence type="ECO:0000313" key="8">
    <source>
        <dbReference type="Proteomes" id="UP000198999"/>
    </source>
</evidence>
<dbReference type="SUPFAM" id="SSF53300">
    <property type="entry name" value="vWA-like"/>
    <property type="match status" value="1"/>
</dbReference>
<dbReference type="PROSITE" id="PS50234">
    <property type="entry name" value="VWFA"/>
    <property type="match status" value="1"/>
</dbReference>
<dbReference type="Pfam" id="PF00092">
    <property type="entry name" value="VWA"/>
    <property type="match status" value="1"/>
</dbReference>
<feature type="transmembrane region" description="Helical" evidence="5">
    <location>
        <begin position="312"/>
        <end position="330"/>
    </location>
</feature>
<dbReference type="RefSeq" id="WP_092574923.1">
    <property type="nucleotide sequence ID" value="NZ_FOFN01000001.1"/>
</dbReference>
<keyword evidence="2 5" id="KW-0812">Transmembrane</keyword>
<dbReference type="Pfam" id="PF07584">
    <property type="entry name" value="BatA"/>
    <property type="match status" value="1"/>
</dbReference>
<dbReference type="InterPro" id="IPR002035">
    <property type="entry name" value="VWF_A"/>
</dbReference>
<sequence>MLEGIEFLNKELFWLFLLLPLAMAWYIFKNKKQTAELKISSLKGFKVTSSWLPKLKHILFVFRLLALALLITALARPQSVDVSSRTKTTKGIDIVMAIDVSASMLAKDLKPNRLEALKDVASEFIKGRPNDRIGLVEYAGESYTKTPITSDKAIVLRSLKSIKYNTIIEGGTAIGMGLATSVNRLKDSKAQSKVIILLTDGVNNTGFIDPRTASELAVEYGIKTYTIGLGTNGMALSPIAIDPRTGRFQYGRIQVEIDEELLKEIADATGGKYFRATNNEKLEEIYKEINKLEKTEIEEFKFYNYEEKYRPLVLFAGLLLLLELLLRFTIFRSFV</sequence>
<protein>
    <submittedName>
        <fullName evidence="7">Ca-activated chloride channel family protein</fullName>
    </submittedName>
</protein>
<dbReference type="InterPro" id="IPR033881">
    <property type="entry name" value="vWA_BatA_type"/>
</dbReference>
<name>A0A1H9B9C7_9FLAO</name>
<dbReference type="AlphaFoldDB" id="A0A1H9B9C7"/>
<keyword evidence="4 5" id="KW-0472">Membrane</keyword>
<evidence type="ECO:0000256" key="1">
    <source>
        <dbReference type="ARBA" id="ARBA00022475"/>
    </source>
</evidence>
<accession>A0A1H9B9C7</accession>
<gene>
    <name evidence="7" type="ORF">SAMN05421824_0500</name>
</gene>
<dbReference type="PANTHER" id="PTHR22550">
    <property type="entry name" value="SPORE GERMINATION PROTEIN"/>
    <property type="match status" value="1"/>
</dbReference>
<keyword evidence="1" id="KW-1003">Cell membrane</keyword>
<organism evidence="7 8">
    <name type="scientific">Hyunsoonleella jejuensis</name>
    <dbReference type="NCBI Taxonomy" id="419940"/>
    <lineage>
        <taxon>Bacteria</taxon>
        <taxon>Pseudomonadati</taxon>
        <taxon>Bacteroidota</taxon>
        <taxon>Flavobacteriia</taxon>
        <taxon>Flavobacteriales</taxon>
        <taxon>Flavobacteriaceae</taxon>
    </lineage>
</organism>
<dbReference type="InterPro" id="IPR036465">
    <property type="entry name" value="vWFA_dom_sf"/>
</dbReference>
<evidence type="ECO:0000256" key="5">
    <source>
        <dbReference type="SAM" id="Phobius"/>
    </source>
</evidence>
<keyword evidence="8" id="KW-1185">Reference proteome</keyword>
<dbReference type="PANTHER" id="PTHR22550:SF5">
    <property type="entry name" value="LEUCINE ZIPPER PROTEIN 4"/>
    <property type="match status" value="1"/>
</dbReference>
<dbReference type="InterPro" id="IPR050768">
    <property type="entry name" value="UPF0353/GerABKA_families"/>
</dbReference>